<keyword evidence="6 8" id="KW-1133">Transmembrane helix</keyword>
<evidence type="ECO:0000256" key="5">
    <source>
        <dbReference type="ARBA" id="ARBA00022692"/>
    </source>
</evidence>
<evidence type="ECO:0000313" key="9">
    <source>
        <dbReference type="EMBL" id="QCK88101.1"/>
    </source>
</evidence>
<evidence type="ECO:0000256" key="6">
    <source>
        <dbReference type="ARBA" id="ARBA00022989"/>
    </source>
</evidence>
<dbReference type="InterPro" id="IPR006507">
    <property type="entry name" value="UPF0283"/>
</dbReference>
<evidence type="ECO:0000313" key="10">
    <source>
        <dbReference type="Proteomes" id="UP000298588"/>
    </source>
</evidence>
<dbReference type="GO" id="GO:0005886">
    <property type="term" value="C:plasma membrane"/>
    <property type="evidence" value="ECO:0007669"/>
    <property type="project" value="UniProtKB-SubCell"/>
</dbReference>
<evidence type="ECO:0000256" key="2">
    <source>
        <dbReference type="ARBA" id="ARBA00008255"/>
    </source>
</evidence>
<evidence type="ECO:0000256" key="7">
    <source>
        <dbReference type="ARBA" id="ARBA00023136"/>
    </source>
</evidence>
<dbReference type="RefSeq" id="WP_137101429.1">
    <property type="nucleotide sequence ID" value="NZ_CP039865.1"/>
</dbReference>
<keyword evidence="10" id="KW-1185">Reference proteome</keyword>
<organism evidence="9 10">
    <name type="scientific">Phreatobacter aquaticus</name>
    <dbReference type="NCBI Taxonomy" id="2570229"/>
    <lineage>
        <taxon>Bacteria</taxon>
        <taxon>Pseudomonadati</taxon>
        <taxon>Pseudomonadota</taxon>
        <taxon>Alphaproteobacteria</taxon>
        <taxon>Hyphomicrobiales</taxon>
        <taxon>Phreatobacteraceae</taxon>
        <taxon>Phreatobacter</taxon>
    </lineage>
</organism>
<dbReference type="InterPro" id="IPR021147">
    <property type="entry name" value="DUF697"/>
</dbReference>
<dbReference type="OrthoDB" id="9816060at2"/>
<comment type="subcellular location">
    <subcellularLocation>
        <location evidence="1">Cell inner membrane</location>
        <topology evidence="1">Multi-pass membrane protein</topology>
    </subcellularLocation>
</comment>
<dbReference type="PANTHER" id="PTHR39342:SF1">
    <property type="entry name" value="UPF0283 MEMBRANE PROTEIN YCJF"/>
    <property type="match status" value="1"/>
</dbReference>
<evidence type="ECO:0000256" key="3">
    <source>
        <dbReference type="ARBA" id="ARBA00022475"/>
    </source>
</evidence>
<dbReference type="Proteomes" id="UP000298588">
    <property type="component" value="Chromosome"/>
</dbReference>
<dbReference type="AlphaFoldDB" id="A0A4D7QNN5"/>
<keyword evidence="5 8" id="KW-0812">Transmembrane</keyword>
<keyword evidence="7 8" id="KW-0472">Membrane</keyword>
<comment type="similarity">
    <text evidence="2">Belongs to the UPF0283 family.</text>
</comment>
<dbReference type="KEGG" id="paqt:E8L99_21240"/>
<dbReference type="PANTHER" id="PTHR39342">
    <property type="entry name" value="UPF0283 MEMBRANE PROTEIN YCJF"/>
    <property type="match status" value="1"/>
</dbReference>
<name>A0A4D7QNN5_9HYPH</name>
<feature type="transmembrane region" description="Helical" evidence="8">
    <location>
        <begin position="84"/>
        <end position="105"/>
    </location>
</feature>
<keyword evidence="4" id="KW-0997">Cell inner membrane</keyword>
<gene>
    <name evidence="9" type="ORF">E8L99_21240</name>
</gene>
<reference evidence="9 10" key="1">
    <citation type="submission" date="2019-04" db="EMBL/GenBank/DDBJ databases">
        <title>Phreatobacter aquaticus sp. nov.</title>
        <authorList>
            <person name="Choi A."/>
            <person name="Baek K."/>
        </authorList>
    </citation>
    <scope>NUCLEOTIDE SEQUENCE [LARGE SCALE GENOMIC DNA]</scope>
    <source>
        <strain evidence="9 10">NMCR1094</strain>
    </source>
</reference>
<evidence type="ECO:0000256" key="8">
    <source>
        <dbReference type="SAM" id="Phobius"/>
    </source>
</evidence>
<protein>
    <submittedName>
        <fullName evidence="9">TIGR01620 family protein</fullName>
    </submittedName>
</protein>
<accession>A0A4D7QNN5</accession>
<feature type="transmembrane region" description="Helical" evidence="8">
    <location>
        <begin position="51"/>
        <end position="72"/>
    </location>
</feature>
<evidence type="ECO:0000256" key="4">
    <source>
        <dbReference type="ARBA" id="ARBA00022519"/>
    </source>
</evidence>
<dbReference type="EMBL" id="CP039865">
    <property type="protein sequence ID" value="QCK88101.1"/>
    <property type="molecule type" value="Genomic_DNA"/>
</dbReference>
<keyword evidence="3" id="KW-1003">Cell membrane</keyword>
<sequence length="332" mass="35146">MSPPSNKPQAFRLDQTDVEIAAPTDAPVVDRTDIAEVIAETPGPAPKSSRWVTLFWTGLGALVSLAFGMAVTRLIDDLYARAQWLGWVGLAALALFVLAGGVLLVRELIALRRLARFDHLRERALAAIAVSDDLAAARVADELIAALGANPRTARGRANVADALNGAVIDGRQRLRIVERELLEPLDREATRMVAEAARRVSVITAVSPRAAVDLAVVFGTTVQLIRRVAQLYGGRPGTLGMFKLTRHILAHMALTGGMAAGDTVLDQLLGAGLASKLSAKLGEGVLNGLLTARLGVTAIAVTRPLPYIGAPKPDLRDLVGDAFSWGQKGKS</sequence>
<proteinExistence type="inferred from homology"/>
<dbReference type="NCBIfam" id="TIGR01620">
    <property type="entry name" value="hyp_HI0043"/>
    <property type="match status" value="1"/>
</dbReference>
<evidence type="ECO:0000256" key="1">
    <source>
        <dbReference type="ARBA" id="ARBA00004429"/>
    </source>
</evidence>
<dbReference type="Pfam" id="PF05128">
    <property type="entry name" value="DUF697"/>
    <property type="match status" value="1"/>
</dbReference>